<name>A0AAJ0MUT5_9PEZI</name>
<gene>
    <name evidence="2" type="ORF">B0T23DRAFT_307935</name>
</gene>
<dbReference type="RefSeq" id="XP_062696632.1">
    <property type="nucleotide sequence ID" value="XM_062834448.1"/>
</dbReference>
<dbReference type="AlphaFoldDB" id="A0AAJ0MUT5"/>
<protein>
    <submittedName>
        <fullName evidence="2">Uncharacterized protein</fullName>
    </submittedName>
</protein>
<dbReference type="GeneID" id="87872070"/>
<organism evidence="2 3">
    <name type="scientific">Neurospora hispaniola</name>
    <dbReference type="NCBI Taxonomy" id="588809"/>
    <lineage>
        <taxon>Eukaryota</taxon>
        <taxon>Fungi</taxon>
        <taxon>Dikarya</taxon>
        <taxon>Ascomycota</taxon>
        <taxon>Pezizomycotina</taxon>
        <taxon>Sordariomycetes</taxon>
        <taxon>Sordariomycetidae</taxon>
        <taxon>Sordariales</taxon>
        <taxon>Sordariaceae</taxon>
        <taxon>Neurospora</taxon>
    </lineage>
</organism>
<keyword evidence="1" id="KW-1133">Transmembrane helix</keyword>
<keyword evidence="3" id="KW-1185">Reference proteome</keyword>
<evidence type="ECO:0000313" key="3">
    <source>
        <dbReference type="Proteomes" id="UP001285908"/>
    </source>
</evidence>
<keyword evidence="1" id="KW-0472">Membrane</keyword>
<proteinExistence type="predicted"/>
<evidence type="ECO:0000256" key="1">
    <source>
        <dbReference type="SAM" id="Phobius"/>
    </source>
</evidence>
<feature type="non-terminal residue" evidence="2">
    <location>
        <position position="1"/>
    </location>
</feature>
<dbReference type="Proteomes" id="UP001285908">
    <property type="component" value="Unassembled WGS sequence"/>
</dbReference>
<comment type="caution">
    <text evidence="2">The sequence shown here is derived from an EMBL/GenBank/DDBJ whole genome shotgun (WGS) entry which is preliminary data.</text>
</comment>
<keyword evidence="1" id="KW-0812">Transmembrane</keyword>
<evidence type="ECO:0000313" key="2">
    <source>
        <dbReference type="EMBL" id="KAK3498999.1"/>
    </source>
</evidence>
<sequence length="49" mass="5824">KTQFLLIIIYTIIIYKLQSSTLNIAVLNISKKDFQIKFIYIIYSRVKTL</sequence>
<dbReference type="EMBL" id="JAULSX010000001">
    <property type="protein sequence ID" value="KAK3498999.1"/>
    <property type="molecule type" value="Genomic_DNA"/>
</dbReference>
<feature type="transmembrane region" description="Helical" evidence="1">
    <location>
        <begin position="6"/>
        <end position="29"/>
    </location>
</feature>
<accession>A0AAJ0MUT5</accession>
<reference evidence="2 3" key="1">
    <citation type="journal article" date="2023" name="Mol. Phylogenet. Evol.">
        <title>Genome-scale phylogeny and comparative genomics of the fungal order Sordariales.</title>
        <authorList>
            <person name="Hensen N."/>
            <person name="Bonometti L."/>
            <person name="Westerberg I."/>
            <person name="Brannstrom I.O."/>
            <person name="Guillou S."/>
            <person name="Cros-Aarteil S."/>
            <person name="Calhoun S."/>
            <person name="Haridas S."/>
            <person name="Kuo A."/>
            <person name="Mondo S."/>
            <person name="Pangilinan J."/>
            <person name="Riley R."/>
            <person name="LaButti K."/>
            <person name="Andreopoulos B."/>
            <person name="Lipzen A."/>
            <person name="Chen C."/>
            <person name="Yan M."/>
            <person name="Daum C."/>
            <person name="Ng V."/>
            <person name="Clum A."/>
            <person name="Steindorff A."/>
            <person name="Ohm R.A."/>
            <person name="Martin F."/>
            <person name="Silar P."/>
            <person name="Natvig D.O."/>
            <person name="Lalanne C."/>
            <person name="Gautier V."/>
            <person name="Ament-Velasquez S.L."/>
            <person name="Kruys A."/>
            <person name="Hutchinson M.I."/>
            <person name="Powell A.J."/>
            <person name="Barry K."/>
            <person name="Miller A.N."/>
            <person name="Grigoriev I.V."/>
            <person name="Debuchy R."/>
            <person name="Gladieux P."/>
            <person name="Hiltunen Thoren M."/>
            <person name="Johannesson H."/>
        </authorList>
    </citation>
    <scope>NUCLEOTIDE SEQUENCE [LARGE SCALE GENOMIC DNA]</scope>
    <source>
        <strain evidence="2 3">FGSC 10403</strain>
    </source>
</reference>